<gene>
    <name evidence="1" type="ORF">chiPu_0026138</name>
</gene>
<protein>
    <submittedName>
        <fullName evidence="1">Uncharacterized protein</fullName>
    </submittedName>
</protein>
<proteinExistence type="predicted"/>
<name>A0A401TI33_CHIPU</name>
<comment type="caution">
    <text evidence="1">The sequence shown here is derived from an EMBL/GenBank/DDBJ whole genome shotgun (WGS) entry which is preliminary data.</text>
</comment>
<reference evidence="1 2" key="1">
    <citation type="journal article" date="2018" name="Nat. Ecol. Evol.">
        <title>Shark genomes provide insights into elasmobranch evolution and the origin of vertebrates.</title>
        <authorList>
            <person name="Hara Y"/>
            <person name="Yamaguchi K"/>
            <person name="Onimaru K"/>
            <person name="Kadota M"/>
            <person name="Koyanagi M"/>
            <person name="Keeley SD"/>
            <person name="Tatsumi K"/>
            <person name="Tanaka K"/>
            <person name="Motone F"/>
            <person name="Kageyama Y"/>
            <person name="Nozu R"/>
            <person name="Adachi N"/>
            <person name="Nishimura O"/>
            <person name="Nakagawa R"/>
            <person name="Tanegashima C"/>
            <person name="Kiyatake I"/>
            <person name="Matsumoto R"/>
            <person name="Murakumo K"/>
            <person name="Nishida K"/>
            <person name="Terakita A"/>
            <person name="Kuratani S"/>
            <person name="Sato K"/>
            <person name="Hyodo S Kuraku.S."/>
        </authorList>
    </citation>
    <scope>NUCLEOTIDE SEQUENCE [LARGE SCALE GENOMIC DNA]</scope>
</reference>
<dbReference type="EMBL" id="BEZZ01073141">
    <property type="protein sequence ID" value="GCC42268.1"/>
    <property type="molecule type" value="Genomic_DNA"/>
</dbReference>
<evidence type="ECO:0000313" key="2">
    <source>
        <dbReference type="Proteomes" id="UP000287033"/>
    </source>
</evidence>
<feature type="non-terminal residue" evidence="1">
    <location>
        <position position="1"/>
    </location>
</feature>
<organism evidence="1 2">
    <name type="scientific">Chiloscyllium punctatum</name>
    <name type="common">Brownbanded bambooshark</name>
    <name type="synonym">Hemiscyllium punctatum</name>
    <dbReference type="NCBI Taxonomy" id="137246"/>
    <lineage>
        <taxon>Eukaryota</taxon>
        <taxon>Metazoa</taxon>
        <taxon>Chordata</taxon>
        <taxon>Craniata</taxon>
        <taxon>Vertebrata</taxon>
        <taxon>Chondrichthyes</taxon>
        <taxon>Elasmobranchii</taxon>
        <taxon>Galeomorphii</taxon>
        <taxon>Galeoidea</taxon>
        <taxon>Orectolobiformes</taxon>
        <taxon>Hemiscylliidae</taxon>
        <taxon>Chiloscyllium</taxon>
    </lineage>
</organism>
<dbReference type="AlphaFoldDB" id="A0A401TI33"/>
<keyword evidence="2" id="KW-1185">Reference proteome</keyword>
<evidence type="ECO:0000313" key="1">
    <source>
        <dbReference type="EMBL" id="GCC42268.1"/>
    </source>
</evidence>
<dbReference type="Proteomes" id="UP000287033">
    <property type="component" value="Unassembled WGS sequence"/>
</dbReference>
<accession>A0A401TI33</accession>
<sequence length="50" mass="5670">PIVARSGVPLPGQSVSRWRRAVFAVEEQRRRRGRNFEGVNLEEKNHGASL</sequence>